<accession>A0ABN2N119</accession>
<dbReference type="EMBL" id="BAAANK010000012">
    <property type="protein sequence ID" value="GAA1845949.1"/>
    <property type="molecule type" value="Genomic_DNA"/>
</dbReference>
<protein>
    <recommendedName>
        <fullName evidence="1">DUF559 domain-containing protein</fullName>
    </recommendedName>
</protein>
<proteinExistence type="predicted"/>
<evidence type="ECO:0000259" key="1">
    <source>
        <dbReference type="Pfam" id="PF04480"/>
    </source>
</evidence>
<name>A0ABN2N119_9MICO</name>
<comment type="caution">
    <text evidence="2">The sequence shown here is derived from an EMBL/GenBank/DDBJ whole genome shotgun (WGS) entry which is preliminary data.</text>
</comment>
<dbReference type="Pfam" id="PF04480">
    <property type="entry name" value="DUF559"/>
    <property type="match status" value="1"/>
</dbReference>
<gene>
    <name evidence="2" type="ORF">GCM10009750_35320</name>
</gene>
<dbReference type="Proteomes" id="UP001501746">
    <property type="component" value="Unassembled WGS sequence"/>
</dbReference>
<dbReference type="InterPro" id="IPR007569">
    <property type="entry name" value="DUF559"/>
</dbReference>
<sequence length="318" mass="35065">MWHREAAIRPDARRMEPAIDVVRRLGGVCRTRDLREVGHYPRSIASAVASGAIERARIGHFVDPALHEQTKRAIRVGGRVACASAAIVHGLRVLEHPSALHVCVAPHDSRFRRARDGCGRVRPGRAPWLTLHWSEIGAAGPPLPPVATVLEQVLECLPPLDALCILDSAREAVPWANTRPRLDDIEFDVLLSRLSRRGFAIAARSSSMSQAVGETVARERLRLAGIIATPQAALPGGFFADLLIGERLVIECEGYAAHGDEDAFERDRQRKAFLRACGYVVLDFSHRQIVHDWPSVLGTIRSVLRRGQSLRETTWPGT</sequence>
<organism evidence="2 3">
    <name type="scientific">Agromyces salentinus</name>
    <dbReference type="NCBI Taxonomy" id="269421"/>
    <lineage>
        <taxon>Bacteria</taxon>
        <taxon>Bacillati</taxon>
        <taxon>Actinomycetota</taxon>
        <taxon>Actinomycetes</taxon>
        <taxon>Micrococcales</taxon>
        <taxon>Microbacteriaceae</taxon>
        <taxon>Agromyces</taxon>
    </lineage>
</organism>
<evidence type="ECO:0000313" key="2">
    <source>
        <dbReference type="EMBL" id="GAA1845949.1"/>
    </source>
</evidence>
<evidence type="ECO:0000313" key="3">
    <source>
        <dbReference type="Proteomes" id="UP001501746"/>
    </source>
</evidence>
<feature type="domain" description="DUF559" evidence="1">
    <location>
        <begin position="236"/>
        <end position="304"/>
    </location>
</feature>
<reference evidence="2 3" key="1">
    <citation type="journal article" date="2019" name="Int. J. Syst. Evol. Microbiol.">
        <title>The Global Catalogue of Microorganisms (GCM) 10K type strain sequencing project: providing services to taxonomists for standard genome sequencing and annotation.</title>
        <authorList>
            <consortium name="The Broad Institute Genomics Platform"/>
            <consortium name="The Broad Institute Genome Sequencing Center for Infectious Disease"/>
            <person name="Wu L."/>
            <person name="Ma J."/>
        </authorList>
    </citation>
    <scope>NUCLEOTIDE SEQUENCE [LARGE SCALE GENOMIC DNA]</scope>
    <source>
        <strain evidence="2 3">JCM 14323</strain>
    </source>
</reference>
<dbReference type="Gene3D" id="3.40.960.10">
    <property type="entry name" value="VSR Endonuclease"/>
    <property type="match status" value="1"/>
</dbReference>
<keyword evidence="3" id="KW-1185">Reference proteome</keyword>